<dbReference type="Pfam" id="PF09369">
    <property type="entry name" value="MZB"/>
    <property type="match status" value="1"/>
</dbReference>
<proteinExistence type="predicted"/>
<dbReference type="KEGG" id="cga:Celgi_2943"/>
<dbReference type="STRING" id="593907.Celgi_2943"/>
<dbReference type="InterPro" id="IPR018973">
    <property type="entry name" value="MZB"/>
</dbReference>
<reference evidence="3" key="1">
    <citation type="submission" date="2011-04" db="EMBL/GenBank/DDBJ databases">
        <title>Complete sequence of Cellvibrio gilvus ATCC 13127.</title>
        <authorList>
            <person name="Lucas S."/>
            <person name="Han J."/>
            <person name="Lapidus A."/>
            <person name="Cheng J.-F."/>
            <person name="Goodwin L."/>
            <person name="Pitluck S."/>
            <person name="Peters L."/>
            <person name="Munk A."/>
            <person name="Detter J.C."/>
            <person name="Han C."/>
            <person name="Tapia R."/>
            <person name="Land M."/>
            <person name="Hauser L."/>
            <person name="Kyrpides N."/>
            <person name="Ivanova N."/>
            <person name="Ovchinnikova G."/>
            <person name="Pagani I."/>
            <person name="Mead D."/>
            <person name="Brumm P."/>
            <person name="Woyke T."/>
        </authorList>
    </citation>
    <scope>NUCLEOTIDE SEQUENCE [LARGE SCALE GENOMIC DNA]</scope>
    <source>
        <strain evidence="3">ATCC 13127 / NRRL B-14078</strain>
    </source>
</reference>
<organism evidence="2 3">
    <name type="scientific">Cellulomonas gilvus (strain ATCC 13127 / NRRL B-14078)</name>
    <name type="common">Cellvibrio gilvus</name>
    <dbReference type="NCBI Taxonomy" id="593907"/>
    <lineage>
        <taxon>Bacteria</taxon>
        <taxon>Bacillati</taxon>
        <taxon>Actinomycetota</taxon>
        <taxon>Actinomycetes</taxon>
        <taxon>Micrococcales</taxon>
        <taxon>Cellulomonadaceae</taxon>
        <taxon>Cellulomonas</taxon>
    </lineage>
</organism>
<feature type="domain" description="MrfA-like Zn-binding" evidence="1">
    <location>
        <begin position="448"/>
        <end position="545"/>
    </location>
</feature>
<dbReference type="NCBIfam" id="NF038324">
    <property type="entry name" value="DrmB_fam"/>
    <property type="match status" value="1"/>
</dbReference>
<keyword evidence="3" id="KW-1185">Reference proteome</keyword>
<dbReference type="EMBL" id="CP002665">
    <property type="protein sequence ID" value="AEI13436.1"/>
    <property type="molecule type" value="Genomic_DNA"/>
</dbReference>
<evidence type="ECO:0000313" key="2">
    <source>
        <dbReference type="EMBL" id="AEI13436.1"/>
    </source>
</evidence>
<dbReference type="RefSeq" id="WP_013884953.1">
    <property type="nucleotide sequence ID" value="NC_015671.1"/>
</dbReference>
<dbReference type="InterPro" id="IPR047721">
    <property type="entry name" value="DrmB"/>
</dbReference>
<dbReference type="HOGENOM" id="CLU_020062_0_0_11"/>
<sequence>MASRAIGEARQSQLVTTYGVGSLFPAEDQSFVVMGIEYWPSTSPRLDEPRLARALGVTHFRTPAAGLRGGDVPVMRFPLAHYCPKCHVLGPLNRLQDQQTMWCKQCQGARLVPSRFVACCDAGHIEDFPYYQWVHRGEEAESQSADEHRLSLRMLGRSSSLSDIVIGCSCGVQAKTLNGAFGRNALPPVRRCSGRRPWLETDASDCDRPLRALQRGSSNVWFAAMRSTISIPPWSTAAASFVDRHWMVLEHLPEDALSATLSRMVENSPGVTVDAVRAIIAQRRGLAARSALTEAELRHDEYNALCAGTGPGASLDTFICEAQEVDASVADEVVQVSAVHRLREVRALAGFSRVTPAVPRVDDSGEDVGAAGLSPLSEAPLPWLPAVEVHGEGVFVRLREDRLAEWERTAAARGRADAITMAQARRDRAAGRPAAPPVAPRTVVLHTLAHMLVNELSLHAGYPASALRERLYAAPGQAGILVYTASSDSAGSLGGLAALAKERVFAPIFRTAIEHGRWCSSDPVCAESRGSGTDNLNLAACHACVLLPETSCEHRNVLLDRVAVVGSQEVPDAALFPA</sequence>
<evidence type="ECO:0000313" key="3">
    <source>
        <dbReference type="Proteomes" id="UP000000485"/>
    </source>
</evidence>
<dbReference type="eggNOG" id="ENOG502Z7NV">
    <property type="taxonomic scope" value="Bacteria"/>
</dbReference>
<protein>
    <recommendedName>
        <fullName evidence="1">MrfA-like Zn-binding domain-containing protein</fullName>
    </recommendedName>
</protein>
<name>F8A6E8_CELGA</name>
<dbReference type="Proteomes" id="UP000000485">
    <property type="component" value="Chromosome"/>
</dbReference>
<dbReference type="AlphaFoldDB" id="F8A6E8"/>
<evidence type="ECO:0000259" key="1">
    <source>
        <dbReference type="Pfam" id="PF09369"/>
    </source>
</evidence>
<gene>
    <name evidence="2" type="ordered locus">Celgi_2943</name>
</gene>
<accession>F8A6E8</accession>